<feature type="domain" description="N-acetyltransferase" evidence="1">
    <location>
        <begin position="40"/>
        <end position="197"/>
    </location>
</feature>
<evidence type="ECO:0000313" key="3">
    <source>
        <dbReference type="Proteomes" id="UP000012073"/>
    </source>
</evidence>
<dbReference type="Gene3D" id="3.40.630.30">
    <property type="match status" value="1"/>
</dbReference>
<dbReference type="STRING" id="2769.R7QNK1"/>
<dbReference type="SUPFAM" id="SSF55729">
    <property type="entry name" value="Acyl-CoA N-acyltransferases (Nat)"/>
    <property type="match status" value="1"/>
</dbReference>
<dbReference type="EMBL" id="HG002067">
    <property type="protein sequence ID" value="CDF39684.1"/>
    <property type="molecule type" value="Genomic_DNA"/>
</dbReference>
<protein>
    <submittedName>
        <fullName evidence="2">N-Acyltransferase</fullName>
    </submittedName>
</protein>
<proteinExistence type="predicted"/>
<name>R7QNK1_CHOCR</name>
<accession>R7QNK1</accession>
<dbReference type="InterPro" id="IPR052742">
    <property type="entry name" value="Mito_N-acetyltransferase"/>
</dbReference>
<dbReference type="OrthoDB" id="10264707at2759"/>
<evidence type="ECO:0000259" key="1">
    <source>
        <dbReference type="PROSITE" id="PS51186"/>
    </source>
</evidence>
<dbReference type="InterPro" id="IPR016181">
    <property type="entry name" value="Acyl_CoA_acyltransferase"/>
</dbReference>
<dbReference type="Proteomes" id="UP000012073">
    <property type="component" value="Unassembled WGS sequence"/>
</dbReference>
<evidence type="ECO:0000313" key="2">
    <source>
        <dbReference type="EMBL" id="CDF39684.1"/>
    </source>
</evidence>
<gene>
    <name evidence="2" type="ORF">CHC_T00009039001</name>
</gene>
<reference evidence="3" key="1">
    <citation type="journal article" date="2013" name="Proc. Natl. Acad. Sci. U.S.A.">
        <title>Genome structure and metabolic features in the red seaweed Chondrus crispus shed light on evolution of the Archaeplastida.</title>
        <authorList>
            <person name="Collen J."/>
            <person name="Porcel B."/>
            <person name="Carre W."/>
            <person name="Ball S.G."/>
            <person name="Chaparro C."/>
            <person name="Tonon T."/>
            <person name="Barbeyron T."/>
            <person name="Michel G."/>
            <person name="Noel B."/>
            <person name="Valentin K."/>
            <person name="Elias M."/>
            <person name="Artiguenave F."/>
            <person name="Arun A."/>
            <person name="Aury J.M."/>
            <person name="Barbosa-Neto J.F."/>
            <person name="Bothwell J.H."/>
            <person name="Bouget F.Y."/>
            <person name="Brillet L."/>
            <person name="Cabello-Hurtado F."/>
            <person name="Capella-Gutierrez S."/>
            <person name="Charrier B."/>
            <person name="Cladiere L."/>
            <person name="Cock J.M."/>
            <person name="Coelho S.M."/>
            <person name="Colleoni C."/>
            <person name="Czjzek M."/>
            <person name="Da Silva C."/>
            <person name="Delage L."/>
            <person name="Denoeud F."/>
            <person name="Deschamps P."/>
            <person name="Dittami S.M."/>
            <person name="Gabaldon T."/>
            <person name="Gachon C.M."/>
            <person name="Groisillier A."/>
            <person name="Herve C."/>
            <person name="Jabbari K."/>
            <person name="Katinka M."/>
            <person name="Kloareg B."/>
            <person name="Kowalczyk N."/>
            <person name="Labadie K."/>
            <person name="Leblanc C."/>
            <person name="Lopez P.J."/>
            <person name="McLachlan D.H."/>
            <person name="Meslet-Cladiere L."/>
            <person name="Moustafa A."/>
            <person name="Nehr Z."/>
            <person name="Nyvall Collen P."/>
            <person name="Panaud O."/>
            <person name="Partensky F."/>
            <person name="Poulain J."/>
            <person name="Rensing S.A."/>
            <person name="Rousvoal S."/>
            <person name="Samson G."/>
            <person name="Symeonidi A."/>
            <person name="Weissenbach J."/>
            <person name="Zambounis A."/>
            <person name="Wincker P."/>
            <person name="Boyen C."/>
        </authorList>
    </citation>
    <scope>NUCLEOTIDE SEQUENCE [LARGE SCALE GENOMIC DNA]</scope>
    <source>
        <strain evidence="3">cv. Stackhouse</strain>
    </source>
</reference>
<organism evidence="2 3">
    <name type="scientific">Chondrus crispus</name>
    <name type="common">Carrageen Irish moss</name>
    <name type="synonym">Polymorpha crispa</name>
    <dbReference type="NCBI Taxonomy" id="2769"/>
    <lineage>
        <taxon>Eukaryota</taxon>
        <taxon>Rhodophyta</taxon>
        <taxon>Florideophyceae</taxon>
        <taxon>Rhodymeniophycidae</taxon>
        <taxon>Gigartinales</taxon>
        <taxon>Gigartinaceae</taxon>
        <taxon>Chondrus</taxon>
    </lineage>
</organism>
<keyword evidence="2" id="KW-0808">Transferase</keyword>
<dbReference type="KEGG" id="ccp:CHC_T00009039001"/>
<dbReference type="GeneID" id="17317698"/>
<dbReference type="PANTHER" id="PTHR43138:SF1">
    <property type="entry name" value="N-ACETYLTRANSFERASE ACA1"/>
    <property type="match status" value="1"/>
</dbReference>
<dbReference type="GO" id="GO:0005634">
    <property type="term" value="C:nucleus"/>
    <property type="evidence" value="ECO:0007669"/>
    <property type="project" value="TreeGrafter"/>
</dbReference>
<sequence length="236" mass="26587">MTSAYGQAVLNEDSTGRDYSSSLPYIPLIRNLPNGRVVKIDFIRNQHDIAAVRTLLNDVIKEGMSWPFERPLTDFEFRSYFFSHTALVARNSSGAVIGAFYCKPNFPGRCAHYCNGGFITDPGYRRQGVASLMGTVFLQVAKDLEFKAVLFNLVFSSNVASLRLWEKLGFKKLARLPRVGNLREGYSDAIQYYYDLENGCREQRTNFRSKLRRALPQVSLVVVAFLAGRLSATIST</sequence>
<dbReference type="RefSeq" id="XP_005709978.1">
    <property type="nucleotide sequence ID" value="XM_005709921.1"/>
</dbReference>
<dbReference type="AlphaFoldDB" id="R7QNK1"/>
<dbReference type="PROSITE" id="PS51186">
    <property type="entry name" value="GNAT"/>
    <property type="match status" value="1"/>
</dbReference>
<dbReference type="InterPro" id="IPR000182">
    <property type="entry name" value="GNAT_dom"/>
</dbReference>
<dbReference type="GO" id="GO:0016747">
    <property type="term" value="F:acyltransferase activity, transferring groups other than amino-acyl groups"/>
    <property type="evidence" value="ECO:0007669"/>
    <property type="project" value="InterPro"/>
</dbReference>
<dbReference type="OMA" id="EDEWFAG"/>
<dbReference type="Pfam" id="PF00583">
    <property type="entry name" value="Acetyltransf_1"/>
    <property type="match status" value="1"/>
</dbReference>
<dbReference type="Gramene" id="CDF39684">
    <property type="protein sequence ID" value="CDF39684"/>
    <property type="gene ID" value="CHC_T00009039001"/>
</dbReference>
<keyword evidence="3" id="KW-1185">Reference proteome</keyword>
<dbReference type="PANTHER" id="PTHR43138">
    <property type="entry name" value="ACETYLTRANSFERASE, GNAT FAMILY"/>
    <property type="match status" value="1"/>
</dbReference>
<keyword evidence="2" id="KW-0012">Acyltransferase</keyword>